<dbReference type="Pfam" id="PF05939">
    <property type="entry name" value="Phage_min_tail"/>
    <property type="match status" value="1"/>
</dbReference>
<evidence type="ECO:0000313" key="2">
    <source>
        <dbReference type="Proteomes" id="UP000219788"/>
    </source>
</evidence>
<organism evidence="1 2">
    <name type="scientific">Edwardsiella tarda</name>
    <dbReference type="NCBI Taxonomy" id="636"/>
    <lineage>
        <taxon>Bacteria</taxon>
        <taxon>Pseudomonadati</taxon>
        <taxon>Pseudomonadota</taxon>
        <taxon>Gammaproteobacteria</taxon>
        <taxon>Enterobacterales</taxon>
        <taxon>Hafniaceae</taxon>
        <taxon>Edwardsiella</taxon>
    </lineage>
</organism>
<dbReference type="OrthoDB" id="8607203at2"/>
<gene>
    <name evidence="1" type="ORF">CRM76_09245</name>
</gene>
<proteinExistence type="predicted"/>
<reference evidence="2" key="1">
    <citation type="submission" date="2017-09" db="EMBL/GenBank/DDBJ databases">
        <title>FDA dAtabase for Regulatory Grade micrObial Sequences (FDA-ARGOS): Supporting development and validation of Infectious Disease Dx tests.</title>
        <authorList>
            <person name="Goldberg B."/>
            <person name="Campos J."/>
            <person name="Tallon L."/>
            <person name="Sadzewicz L."/>
            <person name="Ott S."/>
            <person name="Zhao X."/>
            <person name="Nagaraj S."/>
            <person name="Vavikolanu K."/>
            <person name="Aluvathingal J."/>
            <person name="Nadendla S."/>
            <person name="Geyer C."/>
            <person name="Sichtig H."/>
        </authorList>
    </citation>
    <scope>NUCLEOTIDE SEQUENCE [LARGE SCALE GENOMIC DNA]</scope>
    <source>
        <strain evidence="2">FDAARGOS_370</strain>
    </source>
</reference>
<comment type="caution">
    <text evidence="1">The sequence shown here is derived from an EMBL/GenBank/DDBJ whole genome shotgun (WGS) entry which is preliminary data.</text>
</comment>
<sequence length="109" mass="12510">MDTFYWPVRPDMGVDSEPKTKTVKFGDGYEQRSHAGLNNDLKKYNVTIRIDRSDVCALESFLSRHGGVSAFLWTPPYTHHQIRVVCRKWSSNVESLKAVFTATFEQVVN</sequence>
<evidence type="ECO:0000313" key="1">
    <source>
        <dbReference type="EMBL" id="PEH72088.1"/>
    </source>
</evidence>
<dbReference type="InterPro" id="IPR010265">
    <property type="entry name" value="Phage_lambda_TipM"/>
</dbReference>
<dbReference type="AlphaFoldDB" id="A0A2A7U1E5"/>
<accession>A0A2A7U1E5</accession>
<dbReference type="Proteomes" id="UP000219788">
    <property type="component" value="Unassembled WGS sequence"/>
</dbReference>
<protein>
    <submittedName>
        <fullName evidence="1">Phage tail protein</fullName>
    </submittedName>
</protein>
<dbReference type="RefSeq" id="WP_098143009.1">
    <property type="nucleotide sequence ID" value="NZ_PDDV01000013.1"/>
</dbReference>
<dbReference type="EMBL" id="PDDV01000013">
    <property type="protein sequence ID" value="PEH72088.1"/>
    <property type="molecule type" value="Genomic_DNA"/>
</dbReference>
<name>A0A2A7U1E5_EDWTA</name>